<keyword evidence="6" id="KW-1185">Reference proteome</keyword>
<dbReference type="InterPro" id="IPR009057">
    <property type="entry name" value="Homeodomain-like_sf"/>
</dbReference>
<dbReference type="PANTHER" id="PTHR47894">
    <property type="entry name" value="HTH-TYPE TRANSCRIPTIONAL REGULATOR GADX"/>
    <property type="match status" value="1"/>
</dbReference>
<comment type="caution">
    <text evidence="5">The sequence shown here is derived from an EMBL/GenBank/DDBJ whole genome shotgun (WGS) entry which is preliminary data.</text>
</comment>
<dbReference type="GO" id="GO:0005829">
    <property type="term" value="C:cytosol"/>
    <property type="evidence" value="ECO:0007669"/>
    <property type="project" value="TreeGrafter"/>
</dbReference>
<dbReference type="InterPro" id="IPR032687">
    <property type="entry name" value="AraC-type_N"/>
</dbReference>
<dbReference type="GO" id="GO:0003700">
    <property type="term" value="F:DNA-binding transcription factor activity"/>
    <property type="evidence" value="ECO:0007669"/>
    <property type="project" value="InterPro"/>
</dbReference>
<sequence>MLGEAGVDGGSLAQELGLDLAKIQDPGERLQSDPVIHLLNRTAVTFGDSIFGARIGRDYQPGRLGILDYLFLTSGNLDNALETVAKYNIVAADYGAYEYQKNSSDRRAAMIRTMPGEVDYTHAELFVVSWQLTMARHATGRDLRSARIELSQLASATHRDLLEALGVKSIEYGCPAATLSLSWDDLRLPLLGADPLLAAVLQRHADSRRPASPGWPAKVRAYLAAGLADRNMTLEVAARDLTVSPRSLQEYLHLAGTSWRAELASARDGLAIELLRSSSLPVSAIAYRVGFSDARSFRRAFRRQNGCSPDEYRRGVPLLD</sequence>
<dbReference type="GO" id="GO:0000976">
    <property type="term" value="F:transcription cis-regulatory region binding"/>
    <property type="evidence" value="ECO:0007669"/>
    <property type="project" value="TreeGrafter"/>
</dbReference>
<accession>A0A840EYN1</accession>
<proteinExistence type="predicted"/>
<organism evidence="5 6">
    <name type="scientific">Gordonia humi</name>
    <dbReference type="NCBI Taxonomy" id="686429"/>
    <lineage>
        <taxon>Bacteria</taxon>
        <taxon>Bacillati</taxon>
        <taxon>Actinomycetota</taxon>
        <taxon>Actinomycetes</taxon>
        <taxon>Mycobacteriales</taxon>
        <taxon>Gordoniaceae</taxon>
        <taxon>Gordonia</taxon>
    </lineage>
</organism>
<keyword evidence="3" id="KW-0804">Transcription</keyword>
<dbReference type="Pfam" id="PF12625">
    <property type="entry name" value="Arabinose_bd"/>
    <property type="match status" value="1"/>
</dbReference>
<dbReference type="Proteomes" id="UP000551501">
    <property type="component" value="Unassembled WGS sequence"/>
</dbReference>
<dbReference type="SUPFAM" id="SSF46689">
    <property type="entry name" value="Homeodomain-like"/>
    <property type="match status" value="1"/>
</dbReference>
<keyword evidence="2 5" id="KW-0238">DNA-binding</keyword>
<dbReference type="SMART" id="SM00342">
    <property type="entry name" value="HTH_ARAC"/>
    <property type="match status" value="1"/>
</dbReference>
<evidence type="ECO:0000256" key="3">
    <source>
        <dbReference type="ARBA" id="ARBA00023163"/>
    </source>
</evidence>
<name>A0A840EYN1_9ACTN</name>
<evidence type="ECO:0000256" key="1">
    <source>
        <dbReference type="ARBA" id="ARBA00023015"/>
    </source>
</evidence>
<dbReference type="PANTHER" id="PTHR47894:SF1">
    <property type="entry name" value="HTH-TYPE TRANSCRIPTIONAL REGULATOR VQSM"/>
    <property type="match status" value="1"/>
</dbReference>
<dbReference type="PROSITE" id="PS01124">
    <property type="entry name" value="HTH_ARAC_FAMILY_2"/>
    <property type="match status" value="1"/>
</dbReference>
<dbReference type="InterPro" id="IPR020449">
    <property type="entry name" value="Tscrpt_reg_AraC-type_HTH"/>
</dbReference>
<dbReference type="Pfam" id="PF12833">
    <property type="entry name" value="HTH_18"/>
    <property type="match status" value="1"/>
</dbReference>
<evidence type="ECO:0000259" key="4">
    <source>
        <dbReference type="PROSITE" id="PS01124"/>
    </source>
</evidence>
<reference evidence="5 6" key="1">
    <citation type="submission" date="2020-08" db="EMBL/GenBank/DDBJ databases">
        <title>Sequencing the genomes of 1000 actinobacteria strains.</title>
        <authorList>
            <person name="Klenk H.-P."/>
        </authorList>
    </citation>
    <scope>NUCLEOTIDE SEQUENCE [LARGE SCALE GENOMIC DNA]</scope>
    <source>
        <strain evidence="5 6">DSM 45298</strain>
    </source>
</reference>
<feature type="domain" description="HTH araC/xylS-type" evidence="4">
    <location>
        <begin position="217"/>
        <end position="315"/>
    </location>
</feature>
<dbReference type="PRINTS" id="PR00032">
    <property type="entry name" value="HTHARAC"/>
</dbReference>
<gene>
    <name evidence="5" type="ORF">BKA16_004830</name>
</gene>
<evidence type="ECO:0000256" key="2">
    <source>
        <dbReference type="ARBA" id="ARBA00023125"/>
    </source>
</evidence>
<evidence type="ECO:0000313" key="5">
    <source>
        <dbReference type="EMBL" id="MBB4138205.1"/>
    </source>
</evidence>
<protein>
    <submittedName>
        <fullName evidence="5">AraC-like DNA-binding protein</fullName>
    </submittedName>
</protein>
<dbReference type="EMBL" id="JACIFP010000003">
    <property type="protein sequence ID" value="MBB4138205.1"/>
    <property type="molecule type" value="Genomic_DNA"/>
</dbReference>
<dbReference type="InterPro" id="IPR018060">
    <property type="entry name" value="HTH_AraC"/>
</dbReference>
<dbReference type="RefSeq" id="WP_183373418.1">
    <property type="nucleotide sequence ID" value="NZ_BAABHL010000173.1"/>
</dbReference>
<dbReference type="Gene3D" id="1.10.10.60">
    <property type="entry name" value="Homeodomain-like"/>
    <property type="match status" value="1"/>
</dbReference>
<dbReference type="AlphaFoldDB" id="A0A840EYN1"/>
<keyword evidence="1" id="KW-0805">Transcription regulation</keyword>
<evidence type="ECO:0000313" key="6">
    <source>
        <dbReference type="Proteomes" id="UP000551501"/>
    </source>
</evidence>